<dbReference type="Gene3D" id="3.40.50.300">
    <property type="entry name" value="P-loop containing nucleotide triphosphate hydrolases"/>
    <property type="match status" value="1"/>
</dbReference>
<feature type="domain" description="GPI inositol-deacylase winged helix" evidence="6">
    <location>
        <begin position="537"/>
        <end position="619"/>
    </location>
</feature>
<feature type="repeat" description="ANK" evidence="3">
    <location>
        <begin position="770"/>
        <end position="802"/>
    </location>
</feature>
<feature type="repeat" description="ANK" evidence="3">
    <location>
        <begin position="973"/>
        <end position="1005"/>
    </location>
</feature>
<dbReference type="Pfam" id="PF17107">
    <property type="entry name" value="SesA"/>
    <property type="match status" value="1"/>
</dbReference>
<gene>
    <name evidence="8" type="ORF">jhhlp_003145</name>
</gene>
<dbReference type="PANTHER" id="PTHR24161">
    <property type="entry name" value="ANK_REP_REGION DOMAIN-CONTAINING PROTEIN-RELATED"/>
    <property type="match status" value="1"/>
</dbReference>
<feature type="repeat" description="ANK" evidence="3">
    <location>
        <begin position="939"/>
        <end position="971"/>
    </location>
</feature>
<accession>A0A2N3NG80</accession>
<dbReference type="Pfam" id="PF22939">
    <property type="entry name" value="WHD_GPIID"/>
    <property type="match status" value="1"/>
</dbReference>
<feature type="repeat" description="ANK" evidence="3">
    <location>
        <begin position="1007"/>
        <end position="1039"/>
    </location>
</feature>
<dbReference type="Proteomes" id="UP000233524">
    <property type="component" value="Unassembled WGS sequence"/>
</dbReference>
<name>A0A2N3NG80_9PEZI</name>
<dbReference type="InterPro" id="IPR031352">
    <property type="entry name" value="SesA"/>
</dbReference>
<feature type="repeat" description="ANK" evidence="3">
    <location>
        <begin position="905"/>
        <end position="937"/>
    </location>
</feature>
<feature type="repeat" description="ANK" evidence="3">
    <location>
        <begin position="1313"/>
        <end position="1345"/>
    </location>
</feature>
<feature type="repeat" description="ANK" evidence="3">
    <location>
        <begin position="1143"/>
        <end position="1175"/>
    </location>
</feature>
<feature type="repeat" description="ANK" evidence="3">
    <location>
        <begin position="837"/>
        <end position="869"/>
    </location>
</feature>
<feature type="repeat" description="ANK" evidence="3">
    <location>
        <begin position="1177"/>
        <end position="1209"/>
    </location>
</feature>
<dbReference type="VEuPathDB" id="FungiDB:jhhlp_003145"/>
<evidence type="ECO:0000256" key="3">
    <source>
        <dbReference type="PROSITE-ProRule" id="PRU00023"/>
    </source>
</evidence>
<feature type="region of interest" description="Disordered" evidence="4">
    <location>
        <begin position="928"/>
        <end position="950"/>
    </location>
</feature>
<evidence type="ECO:0000256" key="1">
    <source>
        <dbReference type="ARBA" id="ARBA00022737"/>
    </source>
</evidence>
<proteinExistence type="predicted"/>
<dbReference type="InterPro" id="IPR036770">
    <property type="entry name" value="Ankyrin_rpt-contain_sf"/>
</dbReference>
<dbReference type="Pfam" id="PF24883">
    <property type="entry name" value="NPHP3_N"/>
    <property type="match status" value="1"/>
</dbReference>
<dbReference type="PANTHER" id="PTHR24161:SF117">
    <property type="entry name" value="ZU5 DOMAIN-CONTAINING PROTEIN"/>
    <property type="match status" value="1"/>
</dbReference>
<evidence type="ECO:0000313" key="8">
    <source>
        <dbReference type="EMBL" id="PKS11382.1"/>
    </source>
</evidence>
<dbReference type="OrthoDB" id="194358at2759"/>
<dbReference type="STRING" id="41688.A0A2N3NG80"/>
<evidence type="ECO:0000256" key="2">
    <source>
        <dbReference type="ARBA" id="ARBA00023043"/>
    </source>
</evidence>
<dbReference type="Gene3D" id="1.25.40.20">
    <property type="entry name" value="Ankyrin repeat-containing domain"/>
    <property type="match status" value="5"/>
</dbReference>
<dbReference type="PROSITE" id="PS50297">
    <property type="entry name" value="ANK_REP_REGION"/>
    <property type="match status" value="17"/>
</dbReference>
<dbReference type="InterPro" id="IPR027417">
    <property type="entry name" value="P-loop_NTPase"/>
</dbReference>
<evidence type="ECO:0000256" key="4">
    <source>
        <dbReference type="SAM" id="MobiDB-lite"/>
    </source>
</evidence>
<feature type="repeat" description="ANK" evidence="3">
    <location>
        <begin position="1245"/>
        <end position="1277"/>
    </location>
</feature>
<dbReference type="Pfam" id="PF00023">
    <property type="entry name" value="Ank"/>
    <property type="match status" value="3"/>
</dbReference>
<evidence type="ECO:0000259" key="6">
    <source>
        <dbReference type="Pfam" id="PF22939"/>
    </source>
</evidence>
<dbReference type="EMBL" id="NLAX01000008">
    <property type="protein sequence ID" value="PKS11382.1"/>
    <property type="molecule type" value="Genomic_DNA"/>
</dbReference>
<comment type="caution">
    <text evidence="8">The sequence shown here is derived from an EMBL/GenBank/DDBJ whole genome shotgun (WGS) entry which is preliminary data.</text>
</comment>
<feature type="repeat" description="ANK" evidence="3">
    <location>
        <begin position="1109"/>
        <end position="1141"/>
    </location>
</feature>
<dbReference type="SMART" id="SM00248">
    <property type="entry name" value="ANK"/>
    <property type="match status" value="18"/>
</dbReference>
<evidence type="ECO:0000259" key="7">
    <source>
        <dbReference type="Pfam" id="PF24883"/>
    </source>
</evidence>
<dbReference type="Pfam" id="PF12796">
    <property type="entry name" value="Ank_2"/>
    <property type="match status" value="5"/>
</dbReference>
<feature type="repeat" description="ANK" evidence="3">
    <location>
        <begin position="1041"/>
        <end position="1073"/>
    </location>
</feature>
<keyword evidence="1" id="KW-0677">Repeat</keyword>
<organism evidence="8 9">
    <name type="scientific">Lomentospora prolificans</name>
    <dbReference type="NCBI Taxonomy" id="41688"/>
    <lineage>
        <taxon>Eukaryota</taxon>
        <taxon>Fungi</taxon>
        <taxon>Dikarya</taxon>
        <taxon>Ascomycota</taxon>
        <taxon>Pezizomycotina</taxon>
        <taxon>Sordariomycetes</taxon>
        <taxon>Hypocreomycetidae</taxon>
        <taxon>Microascales</taxon>
        <taxon>Microascaceae</taxon>
        <taxon>Lomentospora</taxon>
    </lineage>
</organism>
<evidence type="ECO:0000259" key="5">
    <source>
        <dbReference type="Pfam" id="PF17107"/>
    </source>
</evidence>
<feature type="domain" description="NACHT-NTPase and P-loop NTPases N-terminal" evidence="5">
    <location>
        <begin position="7"/>
        <end position="136"/>
    </location>
</feature>
<dbReference type="InterPro" id="IPR054471">
    <property type="entry name" value="GPIID_WHD"/>
</dbReference>
<dbReference type="InParanoid" id="A0A2N3NG80"/>
<feature type="repeat" description="ANK" evidence="3">
    <location>
        <begin position="803"/>
        <end position="835"/>
    </location>
</feature>
<feature type="repeat" description="ANK" evidence="3">
    <location>
        <begin position="1279"/>
        <end position="1311"/>
    </location>
</feature>
<dbReference type="InterPro" id="IPR002110">
    <property type="entry name" value="Ankyrin_rpt"/>
</dbReference>
<keyword evidence="2 3" id="KW-0040">ANK repeat</keyword>
<feature type="domain" description="Nephrocystin 3-like N-terminal" evidence="7">
    <location>
        <begin position="255"/>
        <end position="422"/>
    </location>
</feature>
<dbReference type="PRINTS" id="PR01415">
    <property type="entry name" value="ANKYRIN"/>
</dbReference>
<evidence type="ECO:0000313" key="9">
    <source>
        <dbReference type="Proteomes" id="UP000233524"/>
    </source>
</evidence>
<sequence>MDPVTIITSVISIVGAIAGTYEAISKIADLPKAFDEVKKDLPLVQSILENAQERLTDPDLHTTEHSQAILAIIEPCKDKAEELKKIFDKIETECKGDRGAKDWTRVRDVYRKTLRGIKSHRVEVLMNEILKGLKRLALSQLFQSAMQKDLKAVEKAIEELSNVEPSVADSELDPPGSIQASQAIAAGATGSQTNVSGSNNTVNNGEYAISGSGHTFHFSNQDLDQKQRQKEKWLQKLYTCPYRDQKDRNPPRVEGTCEWFTNHSLFQNWRQSNTAHLLWVSADPGCGKSVLARYLADQVLPSTTTRTTCYFFFKEDFEDQRSSVTALCSILHQVFSHYPASFSSQILNKFQNKGATLLTSFGDLWDILISATTSHQREIVCVFDALDECEVMGRHQLIDAISKFSSHTTTGSPPLKFLLTSRPYVDIKRRFQDLGYELPTIHLRGENDKEIAKISSEIDMVIGRRVIEISRTLELGPKEQNILIEELTRVPNRTYLWVHLIFSELQNSILLTQRQIRSEIRNIPRTVSDAYDKILSKSQNPGLTRKLLHIIVAAIRPLTLQEMALALTIGPEHRSISDLDLVPEEKFRDNIRQLCGLFVAIVDSKVYLLHQTAREYLVLSSGSSPPPTGSMVSQWKFSLYPQESHRILAEICIQRLSLSDFDLNSLRASTDQNQYITMRTFLQYAAQFWADHFREVSWNGKDWAVSKAKAYCRPDLPTPAWFEIYRRVTTKDMPGNFTPLLVTSYFGLISVVEQFPRKVLKDVNVKDSRFGRSAISWAAGGGHVAVLQRLLEAGAQVDAKDNDGSTPLHLASRNGYDTIVQQLLKAGAQVDAKRKFGGSTPLHLASRHGHDTIVQQLLKAGAQVDVKDNDDGSTPLHWASQHGHNTIVQQLLKAGAQVDVKDNDDGSTPLHWASKNGHDTIVQQLRKAGAQVDAKRDDDGSTPLHLASRNGHDTIVQQLLKAGAQVDAKEKFGGSMPLHWASRNGHDTIVQQLLKAGAQVDAKREFGGSTPLHLASWNGHDTIVQQLLKAGAQVDAKEKFRGSTPLHWASEYGHDMIVQQLLKAGAQVDVKRKFGGSTPLHWASRNGHDTIVQQLLKAGAQVDVKRDDDGSTPLHWASRHGYDTIVQQLLKAGAQVDVKRDDDGSTPLHWASRHGYDTIVQQLLKAGAQVDAKRDDDGSTPLHLASRHGYDTIVQQLLKAGAQVDVKRDDDGSTPLHWASRHGYDTIVQQLLKAGAQVDAKRDDDRSTPLHLASRHGHDTIVQQLLKAGAQVDAKREFGGSTPLHLASRHGYDMIVQQLLKAGAQVDAKEKFGGSTLLHWASQHGHDTIVQQLLKAGAQVDAKEENFSSTPMI</sequence>
<dbReference type="InterPro" id="IPR056884">
    <property type="entry name" value="NPHP3-like_N"/>
</dbReference>
<dbReference type="SUPFAM" id="SSF48403">
    <property type="entry name" value="Ankyrin repeat"/>
    <property type="match status" value="2"/>
</dbReference>
<protein>
    <submittedName>
        <fullName evidence="8">Uncharacterized protein</fullName>
    </submittedName>
</protein>
<feature type="repeat" description="ANK" evidence="3">
    <location>
        <begin position="1075"/>
        <end position="1107"/>
    </location>
</feature>
<dbReference type="SUPFAM" id="SSF52540">
    <property type="entry name" value="P-loop containing nucleoside triphosphate hydrolases"/>
    <property type="match status" value="1"/>
</dbReference>
<keyword evidence="9" id="KW-1185">Reference proteome</keyword>
<dbReference type="PROSITE" id="PS50088">
    <property type="entry name" value="ANK_REPEAT"/>
    <property type="match status" value="17"/>
</dbReference>
<reference evidence="8 9" key="1">
    <citation type="journal article" date="2017" name="G3 (Bethesda)">
        <title>First Draft Genome Sequence of the Pathogenic Fungus Lomentospora prolificans (Formerly Scedosporium prolificans).</title>
        <authorList>
            <person name="Luo R."/>
            <person name="Zimin A."/>
            <person name="Workman R."/>
            <person name="Fan Y."/>
            <person name="Pertea G."/>
            <person name="Grossman N."/>
            <person name="Wear M.P."/>
            <person name="Jia B."/>
            <person name="Miller H."/>
            <person name="Casadevall A."/>
            <person name="Timp W."/>
            <person name="Zhang S.X."/>
            <person name="Salzberg S.L."/>
        </authorList>
    </citation>
    <scope>NUCLEOTIDE SEQUENCE [LARGE SCALE GENOMIC DNA]</scope>
    <source>
        <strain evidence="8 9">JHH-5317</strain>
    </source>
</reference>
<feature type="repeat" description="ANK" evidence="3">
    <location>
        <begin position="871"/>
        <end position="903"/>
    </location>
</feature>
<feature type="repeat" description="ANK" evidence="3">
    <location>
        <begin position="1211"/>
        <end position="1243"/>
    </location>
</feature>
<dbReference type="Pfam" id="PF13637">
    <property type="entry name" value="Ank_4"/>
    <property type="match status" value="1"/>
</dbReference>